<evidence type="ECO:0000256" key="1">
    <source>
        <dbReference type="SAM" id="MobiDB-lite"/>
    </source>
</evidence>
<accession>A0A2K3M9B6</accession>
<dbReference type="AlphaFoldDB" id="A0A2K3M9B6"/>
<gene>
    <name evidence="2" type="ORF">L195_g043465</name>
</gene>
<feature type="non-terminal residue" evidence="2">
    <location>
        <position position="123"/>
    </location>
</feature>
<feature type="compositionally biased region" description="Polar residues" evidence="1">
    <location>
        <begin position="1"/>
        <end position="13"/>
    </location>
</feature>
<evidence type="ECO:0000313" key="2">
    <source>
        <dbReference type="EMBL" id="PNX87377.1"/>
    </source>
</evidence>
<proteinExistence type="predicted"/>
<reference evidence="2 3" key="2">
    <citation type="journal article" date="2017" name="Front. Plant Sci.">
        <title>Gene Classification and Mining of Molecular Markers Useful in Red Clover (Trifolium pratense) Breeding.</title>
        <authorList>
            <person name="Istvanek J."/>
            <person name="Dluhosova J."/>
            <person name="Dluhos P."/>
            <person name="Patkova L."/>
            <person name="Nedelnik J."/>
            <person name="Repkova J."/>
        </authorList>
    </citation>
    <scope>NUCLEOTIDE SEQUENCE [LARGE SCALE GENOMIC DNA]</scope>
    <source>
        <strain evidence="3">cv. Tatra</strain>
        <tissue evidence="2">Young leaves</tissue>
    </source>
</reference>
<feature type="region of interest" description="Disordered" evidence="1">
    <location>
        <begin position="1"/>
        <end position="22"/>
    </location>
</feature>
<name>A0A2K3M9B6_TRIPR</name>
<dbReference type="EMBL" id="ASHM01053676">
    <property type="protein sequence ID" value="PNX87377.1"/>
    <property type="molecule type" value="Genomic_DNA"/>
</dbReference>
<organism evidence="2 3">
    <name type="scientific">Trifolium pratense</name>
    <name type="common">Red clover</name>
    <dbReference type="NCBI Taxonomy" id="57577"/>
    <lineage>
        <taxon>Eukaryota</taxon>
        <taxon>Viridiplantae</taxon>
        <taxon>Streptophyta</taxon>
        <taxon>Embryophyta</taxon>
        <taxon>Tracheophyta</taxon>
        <taxon>Spermatophyta</taxon>
        <taxon>Magnoliopsida</taxon>
        <taxon>eudicotyledons</taxon>
        <taxon>Gunneridae</taxon>
        <taxon>Pentapetalae</taxon>
        <taxon>rosids</taxon>
        <taxon>fabids</taxon>
        <taxon>Fabales</taxon>
        <taxon>Fabaceae</taxon>
        <taxon>Papilionoideae</taxon>
        <taxon>50 kb inversion clade</taxon>
        <taxon>NPAAA clade</taxon>
        <taxon>Hologalegina</taxon>
        <taxon>IRL clade</taxon>
        <taxon>Trifolieae</taxon>
        <taxon>Trifolium</taxon>
    </lineage>
</organism>
<dbReference type="Proteomes" id="UP000236291">
    <property type="component" value="Unassembled WGS sequence"/>
</dbReference>
<reference evidence="2 3" key="1">
    <citation type="journal article" date="2014" name="Am. J. Bot.">
        <title>Genome assembly and annotation for red clover (Trifolium pratense; Fabaceae).</title>
        <authorList>
            <person name="Istvanek J."/>
            <person name="Jaros M."/>
            <person name="Krenek A."/>
            <person name="Repkova J."/>
        </authorList>
    </citation>
    <scope>NUCLEOTIDE SEQUENCE [LARGE SCALE GENOMIC DNA]</scope>
    <source>
        <strain evidence="3">cv. Tatra</strain>
        <tissue evidence="2">Young leaves</tissue>
    </source>
</reference>
<protein>
    <submittedName>
        <fullName evidence="2">F-box protein</fullName>
    </submittedName>
</protein>
<evidence type="ECO:0000313" key="3">
    <source>
        <dbReference type="Proteomes" id="UP000236291"/>
    </source>
</evidence>
<sequence>MADVSTRISSKKNNQPEKKEMTKTDVALAKMLVDYAASRKLVLWSPSTDEFKVIPNGSIEHLILKAFPPGTVLEELPIIPTFVAIHGFAYDPVTDEYKLIRRSGFSRDLYSNYENESFWQIYS</sequence>
<comment type="caution">
    <text evidence="2">The sequence shown here is derived from an EMBL/GenBank/DDBJ whole genome shotgun (WGS) entry which is preliminary data.</text>
</comment>